<dbReference type="AlphaFoldDB" id="A0A017RRW2"/>
<dbReference type="STRING" id="1403537.Q428_13845"/>
<protein>
    <submittedName>
        <fullName evidence="1">Uncharacterized protein</fullName>
    </submittedName>
</protein>
<keyword evidence="2" id="KW-1185">Reference proteome</keyword>
<reference evidence="1 2" key="1">
    <citation type="journal article" date="2014" name="Genome Announc.">
        <title>Draft Genome Sequence of Fervidicella metallireducens Strain AeBT, an Iron-Reducing Thermoanaerobe from the Great Artesian Basin.</title>
        <authorList>
            <person name="Patel B.K."/>
        </authorList>
    </citation>
    <scope>NUCLEOTIDE SEQUENCE [LARGE SCALE GENOMIC DNA]</scope>
    <source>
        <strain evidence="1 2">AeB</strain>
    </source>
</reference>
<accession>A0A017RRW2</accession>
<dbReference type="Proteomes" id="UP000019681">
    <property type="component" value="Unassembled WGS sequence"/>
</dbReference>
<evidence type="ECO:0000313" key="2">
    <source>
        <dbReference type="Proteomes" id="UP000019681"/>
    </source>
</evidence>
<sequence>MQVKLMVKYNSSIQDYKERLKYYNVCSMKSNMHISEEFETDYFIKNNTWDVNFFLNMDQFKIQESKTLKKKKIYFFAFKKKYKR</sequence>
<gene>
    <name evidence="1" type="ORF">Q428_13845</name>
</gene>
<proteinExistence type="predicted"/>
<evidence type="ECO:0000313" key="1">
    <source>
        <dbReference type="EMBL" id="EYE87336.1"/>
    </source>
</evidence>
<organism evidence="1 2">
    <name type="scientific">Fervidicella metallireducens AeB</name>
    <dbReference type="NCBI Taxonomy" id="1403537"/>
    <lineage>
        <taxon>Bacteria</taxon>
        <taxon>Bacillati</taxon>
        <taxon>Bacillota</taxon>
        <taxon>Clostridia</taxon>
        <taxon>Eubacteriales</taxon>
        <taxon>Clostridiaceae</taxon>
        <taxon>Fervidicella</taxon>
    </lineage>
</organism>
<name>A0A017RRW2_9CLOT</name>
<comment type="caution">
    <text evidence="1">The sequence shown here is derived from an EMBL/GenBank/DDBJ whole genome shotgun (WGS) entry which is preliminary data.</text>
</comment>
<dbReference type="EMBL" id="AZQP01000066">
    <property type="protein sequence ID" value="EYE87336.1"/>
    <property type="molecule type" value="Genomic_DNA"/>
</dbReference>
<dbReference type="RefSeq" id="WP_035381594.1">
    <property type="nucleotide sequence ID" value="NZ_AZQP01000066.1"/>
</dbReference>